<name>A0A0E9XQT0_ANGAN</name>
<proteinExistence type="predicted"/>
<dbReference type="AlphaFoldDB" id="A0A0E9XQT0"/>
<evidence type="ECO:0000313" key="1">
    <source>
        <dbReference type="EMBL" id="JAI04221.1"/>
    </source>
</evidence>
<sequence length="83" mass="9952">MQNELWKKARVIHSLLKQRPVHLCAVYSVTFLKKSKIKFNNSYHFHLSHTNFHDTRNIQAQFDEKYLIKVKSSTMNEYLPESD</sequence>
<reference evidence="1" key="2">
    <citation type="journal article" date="2015" name="Fish Shellfish Immunol.">
        <title>Early steps in the European eel (Anguilla anguilla)-Vibrio vulnificus interaction in the gills: Role of the RtxA13 toxin.</title>
        <authorList>
            <person name="Callol A."/>
            <person name="Pajuelo D."/>
            <person name="Ebbesson L."/>
            <person name="Teles M."/>
            <person name="MacKenzie S."/>
            <person name="Amaro C."/>
        </authorList>
    </citation>
    <scope>NUCLEOTIDE SEQUENCE</scope>
</reference>
<accession>A0A0E9XQT0</accession>
<reference evidence="1" key="1">
    <citation type="submission" date="2014-11" db="EMBL/GenBank/DDBJ databases">
        <authorList>
            <person name="Amaro Gonzalez C."/>
        </authorList>
    </citation>
    <scope>NUCLEOTIDE SEQUENCE</scope>
</reference>
<dbReference type="EMBL" id="GBXM01004357">
    <property type="protein sequence ID" value="JAI04221.1"/>
    <property type="molecule type" value="Transcribed_RNA"/>
</dbReference>
<organism evidence="1">
    <name type="scientific">Anguilla anguilla</name>
    <name type="common">European freshwater eel</name>
    <name type="synonym">Muraena anguilla</name>
    <dbReference type="NCBI Taxonomy" id="7936"/>
    <lineage>
        <taxon>Eukaryota</taxon>
        <taxon>Metazoa</taxon>
        <taxon>Chordata</taxon>
        <taxon>Craniata</taxon>
        <taxon>Vertebrata</taxon>
        <taxon>Euteleostomi</taxon>
        <taxon>Actinopterygii</taxon>
        <taxon>Neopterygii</taxon>
        <taxon>Teleostei</taxon>
        <taxon>Anguilliformes</taxon>
        <taxon>Anguillidae</taxon>
        <taxon>Anguilla</taxon>
    </lineage>
</organism>
<protein>
    <submittedName>
        <fullName evidence="1">Uncharacterized protein</fullName>
    </submittedName>
</protein>